<dbReference type="InterPro" id="IPR001005">
    <property type="entry name" value="SANT/Myb"/>
</dbReference>
<dbReference type="PANTHER" id="PTHR47122:SF14">
    <property type="entry name" value="MYB-LIKE DNA-BINDING DOMAIN CONTAINING PROTEIN, EXPRESSED"/>
    <property type="match status" value="1"/>
</dbReference>
<feature type="domain" description="Myb-like" evidence="2">
    <location>
        <begin position="138"/>
        <end position="192"/>
    </location>
</feature>
<dbReference type="PANTHER" id="PTHR47122">
    <property type="entry name" value="MYB-LIKE DNA-BINDING DOMAIN CONTAINING PROTEIN, EXPRESSED"/>
    <property type="match status" value="1"/>
</dbReference>
<dbReference type="SMART" id="SM00717">
    <property type="entry name" value="SANT"/>
    <property type="match status" value="1"/>
</dbReference>
<sequence>MEQPEISFCSPEMEQASLFWMPMQQAEQGLDGILGDLELSLGNGTAYGLQMENYRARDDDAVLILKLLEEPRDEADLDEWLSVSIAGGLHPSPLRDTLCHYQMECRKSGRRGVRKRRTSPWDTLFFREIPPQRGDGYITRRNNSRWTAKEVKLLVQGVSKFGVGRWSQLKKNYFKTSVRTAVNLKDKWRNLMRAYKDNVQKYILLELDPPLVEQIRKLGAKHPYPKQRHS</sequence>
<feature type="domain" description="HTH myb-type" evidence="3">
    <location>
        <begin position="145"/>
        <end position="196"/>
    </location>
</feature>
<dbReference type="GO" id="GO:0003677">
    <property type="term" value="F:DNA binding"/>
    <property type="evidence" value="ECO:0007669"/>
    <property type="project" value="UniProtKB-KW"/>
</dbReference>
<evidence type="ECO:0000313" key="4">
    <source>
        <dbReference type="EMBL" id="CAL4942107.1"/>
    </source>
</evidence>
<reference evidence="5" key="1">
    <citation type="submission" date="2024-06" db="EMBL/GenBank/DDBJ databases">
        <authorList>
            <person name="Ryan C."/>
        </authorList>
    </citation>
    <scope>NUCLEOTIDE SEQUENCE [LARGE SCALE GENOMIC DNA]</scope>
</reference>
<dbReference type="PROSITE" id="PS50090">
    <property type="entry name" value="MYB_LIKE"/>
    <property type="match status" value="1"/>
</dbReference>
<proteinExistence type="predicted"/>
<reference evidence="4 5" key="2">
    <citation type="submission" date="2024-10" db="EMBL/GenBank/DDBJ databases">
        <authorList>
            <person name="Ryan C."/>
        </authorList>
    </citation>
    <scope>NUCLEOTIDE SEQUENCE [LARGE SCALE GENOMIC DNA]</scope>
</reference>
<dbReference type="Pfam" id="PF00249">
    <property type="entry name" value="Myb_DNA-binding"/>
    <property type="match status" value="1"/>
</dbReference>
<protein>
    <recommendedName>
        <fullName evidence="6">Myb-like domain-containing protein</fullName>
    </recommendedName>
</protein>
<name>A0ABC8YEF9_9POAL</name>
<evidence type="ECO:0008006" key="6">
    <source>
        <dbReference type="Google" id="ProtNLM"/>
    </source>
</evidence>
<dbReference type="PROSITE" id="PS51294">
    <property type="entry name" value="HTH_MYB"/>
    <property type="match status" value="1"/>
</dbReference>
<dbReference type="InterPro" id="IPR017930">
    <property type="entry name" value="Myb_dom"/>
</dbReference>
<dbReference type="Gene3D" id="1.10.246.220">
    <property type="match status" value="1"/>
</dbReference>
<evidence type="ECO:0000259" key="3">
    <source>
        <dbReference type="PROSITE" id="PS51294"/>
    </source>
</evidence>
<gene>
    <name evidence="4" type="ORF">URODEC1_LOCUS33396</name>
</gene>
<keyword evidence="1" id="KW-0238">DNA-binding</keyword>
<dbReference type="AlphaFoldDB" id="A0ABC8YEF9"/>
<evidence type="ECO:0000256" key="1">
    <source>
        <dbReference type="ARBA" id="ARBA00023125"/>
    </source>
</evidence>
<evidence type="ECO:0000259" key="2">
    <source>
        <dbReference type="PROSITE" id="PS50090"/>
    </source>
</evidence>
<dbReference type="EMBL" id="OZ075126">
    <property type="protein sequence ID" value="CAL4942107.1"/>
    <property type="molecule type" value="Genomic_DNA"/>
</dbReference>
<dbReference type="SUPFAM" id="SSF46689">
    <property type="entry name" value="Homeodomain-like"/>
    <property type="match status" value="1"/>
</dbReference>
<dbReference type="InterPro" id="IPR009057">
    <property type="entry name" value="Homeodomain-like_sf"/>
</dbReference>
<dbReference type="CDD" id="cd11660">
    <property type="entry name" value="SANT_TRF"/>
    <property type="match status" value="1"/>
</dbReference>
<accession>A0ABC8YEF9</accession>
<dbReference type="Proteomes" id="UP001497457">
    <property type="component" value="Chromosome 16b"/>
</dbReference>
<organism evidence="4 5">
    <name type="scientific">Urochloa decumbens</name>
    <dbReference type="NCBI Taxonomy" id="240449"/>
    <lineage>
        <taxon>Eukaryota</taxon>
        <taxon>Viridiplantae</taxon>
        <taxon>Streptophyta</taxon>
        <taxon>Embryophyta</taxon>
        <taxon>Tracheophyta</taxon>
        <taxon>Spermatophyta</taxon>
        <taxon>Magnoliopsida</taxon>
        <taxon>Liliopsida</taxon>
        <taxon>Poales</taxon>
        <taxon>Poaceae</taxon>
        <taxon>PACMAD clade</taxon>
        <taxon>Panicoideae</taxon>
        <taxon>Panicodae</taxon>
        <taxon>Paniceae</taxon>
        <taxon>Melinidinae</taxon>
        <taxon>Urochloa</taxon>
    </lineage>
</organism>
<evidence type="ECO:0000313" key="5">
    <source>
        <dbReference type="Proteomes" id="UP001497457"/>
    </source>
</evidence>
<keyword evidence="5" id="KW-1185">Reference proteome</keyword>